<name>A0A2A4IZM3_HELVI</name>
<dbReference type="PANTHER" id="PTHR13037:SF24">
    <property type="entry name" value="POLYCOMB PROTEIN PCL-RELATED"/>
    <property type="match status" value="1"/>
</dbReference>
<keyword evidence="1" id="KW-0945">Host-virus interaction</keyword>
<sequence length="1355" mass="148178">MDKDKLIEILKPFINVPSQNNIPGLEVIPNAPALPPLVPADVPSAIGDDEVNLEQQVILEEPIGVFPEILSKPDIAVFNTDAQPVTFELSDIPDAPVLPPLVLNNVPAAIEEEIKMEEQSISGQPDITVINTEPKPITVEVSAIPEAPILPPLALDKISLAIEEEVKLEDQLISEKHKEVHPPMSVLPSLPKPIAIDANPKPVSSKLPIISELPEIPPRDLADVPSLYPEIPEILAEPEITVINIEPKPVTAEILDIPEAPVLPPLALDKIPVFGTEEQLISEKPTETYPTMSVRPSQPELVAIQTKPVAPEFTIIPEPPVLSPLTINNIPSASGEEIKLDEQLISQRPTSVFSAQVIPEAPMLPPLALDKIPLAIEEVKLEDQLVSEEHKKGYHPFSVLPPLPEPIDIDAEPKPVSPKLPVIPEVPELPPLDHLADIPSAFPEISEIPAKQEIAVINTEPKPVTAEILDIPEAPVLPPLALDKIPFFGKEEQLISGEPTEIYPTIPVRPSQPELIAIQTKPVVSEFTIIPEPSALPPLIIHNIPSAIGEETKLDEELISQRPTGVFPEIPEILANPDLTVINSEPRPITAELSDIPEAPVLPPLVLDKIPFFTGEEIKLEDESFSKEHKVVNPTISALPSQPESMFTENEPFNLEFTIIPKAPELPPLDLAKSPSAVEEEIKLEEQFSQRPTGVFPEIPEITVINSEPETITAEFFDIPEAPVLPPLEHDKISLGSTEHKLEGQLIPEESTSVYPTISEIVVKPETSVSNTEKKPIIQELPLIPEAPIIPRLVLDNIPSAIREEINLKGQLISGEQSSLYPGIPEILAKPEITVINTENKPIAPEFPIIPEAPVLPPLDLTDIHSAFEEKLILQRPTNVFPEIPELLTKPEKTIINTEIEPITAEFSDIPAAPVLPPLALEKMPFTNGEKAKLEERLISGESSSVYPRLSEILTKPDITFIDTENKPTKQDFAIIPEAPVLPSLGLNNIPSAIREEIQLEEQLLSGGPISVYPSIPEILAKPEITVINTENKPIAPEFPIIPEAPVLPPLTLADIPSAFEEEIKSGGQLTSPNPTGVFPEIPEILAKPEIIVIDNEPKAITAEFSAIPEAPVLPPQAFNNIAAAIGEMPADEHHTISEVSVEPEPIAIDRQPKPSISELPIIPEAPVLPSLVQEEMKFEEPLTLGEYAEISANPEGFVDNQELVESSDAMIPEPSTLLWSNGRPDLKAVKLEEKIKFEESIQEISRPPVAVNDKVNFFGLVKNPAPEVVERGGLEPALLLEELKRVYSIKSPKFVLKDVSRPNLYNIGHEIVINKKPSPEIILKPESRQGLFSFPPFTSPFSGSVLKKKKKVYV</sequence>
<gene>
    <name evidence="2" type="ORF">B5V51_10441</name>
</gene>
<protein>
    <submittedName>
        <fullName evidence="2">Uncharacterized protein</fullName>
    </submittedName>
</protein>
<dbReference type="STRING" id="7102.A0A2A4IZM3"/>
<dbReference type="PANTHER" id="PTHR13037">
    <property type="entry name" value="FORMIN"/>
    <property type="match status" value="1"/>
</dbReference>
<proteinExistence type="predicted"/>
<comment type="caution">
    <text evidence="2">The sequence shown here is derived from an EMBL/GenBank/DDBJ whole genome shotgun (WGS) entry which is preliminary data.</text>
</comment>
<reference evidence="2" key="1">
    <citation type="submission" date="2017-09" db="EMBL/GenBank/DDBJ databases">
        <title>Contemporary evolution of a Lepidopteran species, Heliothis virescens, in response to modern agricultural practices.</title>
        <authorList>
            <person name="Fritz M.L."/>
            <person name="Deyonke A.M."/>
            <person name="Papanicolaou A."/>
            <person name="Micinski S."/>
            <person name="Westbrook J."/>
            <person name="Gould F."/>
        </authorList>
    </citation>
    <scope>NUCLEOTIDE SEQUENCE [LARGE SCALE GENOMIC DNA]</scope>
    <source>
        <strain evidence="2">HvINT-</strain>
        <tissue evidence="2">Whole body</tissue>
    </source>
</reference>
<dbReference type="EMBL" id="NWSH01004915">
    <property type="protein sequence ID" value="PCG64592.1"/>
    <property type="molecule type" value="Genomic_DNA"/>
</dbReference>
<evidence type="ECO:0000313" key="2">
    <source>
        <dbReference type="EMBL" id="PCG64592.1"/>
    </source>
</evidence>
<evidence type="ECO:0000256" key="1">
    <source>
        <dbReference type="ARBA" id="ARBA00022581"/>
    </source>
</evidence>
<organism evidence="2">
    <name type="scientific">Heliothis virescens</name>
    <name type="common">Tobacco budworm moth</name>
    <dbReference type="NCBI Taxonomy" id="7102"/>
    <lineage>
        <taxon>Eukaryota</taxon>
        <taxon>Metazoa</taxon>
        <taxon>Ecdysozoa</taxon>
        <taxon>Arthropoda</taxon>
        <taxon>Hexapoda</taxon>
        <taxon>Insecta</taxon>
        <taxon>Pterygota</taxon>
        <taxon>Neoptera</taxon>
        <taxon>Endopterygota</taxon>
        <taxon>Lepidoptera</taxon>
        <taxon>Glossata</taxon>
        <taxon>Ditrysia</taxon>
        <taxon>Noctuoidea</taxon>
        <taxon>Noctuidae</taxon>
        <taxon>Heliothinae</taxon>
        <taxon>Heliothis</taxon>
    </lineage>
</organism>
<accession>A0A2A4IZM3</accession>